<sequence length="145" mass="15659">MLFRKGYLTVVVATGTLAMGGINMPCKIVVFTGDSIYLTALNYRQASGRAGRRGFDVLGNIVFHEVCAGFCPSLGPAKRRGMALDLVLVLSHLFVRIPYTPRSRSSDLHRSSSSATTRKPSPESAPTPAPTRCNTLPTCQTTRSL</sequence>
<dbReference type="PANTHER" id="PTHR44533">
    <property type="entry name" value="DEAD/H RNA HELICASE, PUTATIVE-RELATED"/>
    <property type="match status" value="1"/>
</dbReference>
<keyword evidence="2" id="KW-0067">ATP-binding</keyword>
<dbReference type="EMBL" id="JAULSU010000004">
    <property type="protein sequence ID" value="KAK0620209.1"/>
    <property type="molecule type" value="Genomic_DNA"/>
</dbReference>
<name>A0AA40C0G5_9PEZI</name>
<dbReference type="SUPFAM" id="SSF52540">
    <property type="entry name" value="P-loop containing nucleoside triphosphate hydrolases"/>
    <property type="match status" value="1"/>
</dbReference>
<reference evidence="4" key="1">
    <citation type="submission" date="2023-06" db="EMBL/GenBank/DDBJ databases">
        <title>Genome-scale phylogeny and comparative genomics of the fungal order Sordariales.</title>
        <authorList>
            <consortium name="Lawrence Berkeley National Laboratory"/>
            <person name="Hensen N."/>
            <person name="Bonometti L."/>
            <person name="Westerberg I."/>
            <person name="Brannstrom I.O."/>
            <person name="Guillou S."/>
            <person name="Cros-Aarteil S."/>
            <person name="Calhoun S."/>
            <person name="Haridas S."/>
            <person name="Kuo A."/>
            <person name="Mondo S."/>
            <person name="Pangilinan J."/>
            <person name="Riley R."/>
            <person name="Labutti K."/>
            <person name="Andreopoulos B."/>
            <person name="Lipzen A."/>
            <person name="Chen C."/>
            <person name="Yanf M."/>
            <person name="Daum C."/>
            <person name="Ng V."/>
            <person name="Clum A."/>
            <person name="Steindorff A."/>
            <person name="Ohm R."/>
            <person name="Martin F."/>
            <person name="Silar P."/>
            <person name="Natvig D."/>
            <person name="Lalanne C."/>
            <person name="Gautier V."/>
            <person name="Ament-Velasquez S.L."/>
            <person name="Kruys A."/>
            <person name="Hutchinson M.I."/>
            <person name="Powell A.J."/>
            <person name="Barry K."/>
            <person name="Miller A.N."/>
            <person name="Grigoriev I.V."/>
            <person name="Debuchy R."/>
            <person name="Gladieux P."/>
            <person name="Thoren M.H."/>
            <person name="Johannesson H."/>
        </authorList>
    </citation>
    <scope>NUCLEOTIDE SEQUENCE</scope>
    <source>
        <strain evidence="4">CBS 606.72</strain>
    </source>
</reference>
<dbReference type="GO" id="GO:0005737">
    <property type="term" value="C:cytoplasm"/>
    <property type="evidence" value="ECO:0007669"/>
    <property type="project" value="TreeGrafter"/>
</dbReference>
<dbReference type="Proteomes" id="UP001175000">
    <property type="component" value="Unassembled WGS sequence"/>
</dbReference>
<accession>A0AA40C0G5</accession>
<dbReference type="AlphaFoldDB" id="A0AA40C0G5"/>
<keyword evidence="1" id="KW-0378">Hydrolase</keyword>
<dbReference type="GO" id="GO:0016787">
    <property type="term" value="F:hydrolase activity"/>
    <property type="evidence" value="ECO:0007669"/>
    <property type="project" value="UniProtKB-KW"/>
</dbReference>
<dbReference type="Gene3D" id="3.40.50.300">
    <property type="entry name" value="P-loop containing nucleotide triphosphate hydrolases"/>
    <property type="match status" value="1"/>
</dbReference>
<evidence type="ECO:0008006" key="6">
    <source>
        <dbReference type="Google" id="ProtNLM"/>
    </source>
</evidence>
<gene>
    <name evidence="4" type="ORF">B0T14DRAFT_225802</name>
</gene>
<dbReference type="PANTHER" id="PTHR44533:SF4">
    <property type="entry name" value="DEAD_H RNA HELICASE, PUTATIVE-RELATED"/>
    <property type="match status" value="1"/>
</dbReference>
<evidence type="ECO:0000256" key="2">
    <source>
        <dbReference type="ARBA" id="ARBA00022806"/>
    </source>
</evidence>
<comment type="caution">
    <text evidence="4">The sequence shown here is derived from an EMBL/GenBank/DDBJ whole genome shotgun (WGS) entry which is preliminary data.</text>
</comment>
<evidence type="ECO:0000256" key="1">
    <source>
        <dbReference type="ARBA" id="ARBA00022801"/>
    </source>
</evidence>
<evidence type="ECO:0000256" key="3">
    <source>
        <dbReference type="SAM" id="MobiDB-lite"/>
    </source>
</evidence>
<protein>
    <recommendedName>
        <fullName evidence="6">Helicase C-terminal domain-containing protein</fullName>
    </recommendedName>
</protein>
<dbReference type="GO" id="GO:0004386">
    <property type="term" value="F:helicase activity"/>
    <property type="evidence" value="ECO:0007669"/>
    <property type="project" value="UniProtKB-KW"/>
</dbReference>
<evidence type="ECO:0000313" key="5">
    <source>
        <dbReference type="Proteomes" id="UP001175000"/>
    </source>
</evidence>
<evidence type="ECO:0000313" key="4">
    <source>
        <dbReference type="EMBL" id="KAK0620209.1"/>
    </source>
</evidence>
<keyword evidence="5" id="KW-1185">Reference proteome</keyword>
<keyword evidence="2" id="KW-0547">Nucleotide-binding</keyword>
<organism evidence="4 5">
    <name type="scientific">Immersiella caudata</name>
    <dbReference type="NCBI Taxonomy" id="314043"/>
    <lineage>
        <taxon>Eukaryota</taxon>
        <taxon>Fungi</taxon>
        <taxon>Dikarya</taxon>
        <taxon>Ascomycota</taxon>
        <taxon>Pezizomycotina</taxon>
        <taxon>Sordariomycetes</taxon>
        <taxon>Sordariomycetidae</taxon>
        <taxon>Sordariales</taxon>
        <taxon>Lasiosphaeriaceae</taxon>
        <taxon>Immersiella</taxon>
    </lineage>
</organism>
<proteinExistence type="predicted"/>
<keyword evidence="2" id="KW-0347">Helicase</keyword>
<feature type="region of interest" description="Disordered" evidence="3">
    <location>
        <begin position="102"/>
        <end position="145"/>
    </location>
</feature>
<dbReference type="InterPro" id="IPR027417">
    <property type="entry name" value="P-loop_NTPase"/>
</dbReference>
<feature type="compositionally biased region" description="Polar residues" evidence="3">
    <location>
        <begin position="132"/>
        <end position="145"/>
    </location>
</feature>
<dbReference type="InterPro" id="IPR052431">
    <property type="entry name" value="SKI2_subfamily_helicases"/>
</dbReference>